<accession>A0AAE3EKN3</accession>
<proteinExistence type="predicted"/>
<evidence type="ECO:0008006" key="3">
    <source>
        <dbReference type="Google" id="ProtNLM"/>
    </source>
</evidence>
<reference evidence="1" key="1">
    <citation type="submission" date="2021-08" db="EMBL/GenBank/DDBJ databases">
        <title>Comparative analyses of Brucepasteria parasyntrophica and Teretinema zuelzerae.</title>
        <authorList>
            <person name="Song Y."/>
            <person name="Brune A."/>
        </authorList>
    </citation>
    <scope>NUCLEOTIDE SEQUENCE</scope>
    <source>
        <strain evidence="1">DSM 1903</strain>
    </source>
</reference>
<gene>
    <name evidence="1" type="ORF">K7J14_11150</name>
</gene>
<comment type="caution">
    <text evidence="1">The sequence shown here is derived from an EMBL/GenBank/DDBJ whole genome shotgun (WGS) entry which is preliminary data.</text>
</comment>
<keyword evidence="2" id="KW-1185">Reference proteome</keyword>
<organism evidence="1 2">
    <name type="scientific">Teretinema zuelzerae</name>
    <dbReference type="NCBI Taxonomy" id="156"/>
    <lineage>
        <taxon>Bacteria</taxon>
        <taxon>Pseudomonadati</taxon>
        <taxon>Spirochaetota</taxon>
        <taxon>Spirochaetia</taxon>
        <taxon>Spirochaetales</taxon>
        <taxon>Treponemataceae</taxon>
        <taxon>Teretinema</taxon>
    </lineage>
</organism>
<dbReference type="EMBL" id="JAINWA010000003">
    <property type="protein sequence ID" value="MCD1655249.1"/>
    <property type="molecule type" value="Genomic_DNA"/>
</dbReference>
<dbReference type="AlphaFoldDB" id="A0AAE3EKN3"/>
<sequence length="342" mass="36382">MTLPFYKLHIAGNGFVLIDAGQVEQDLLERRKKAESDAARADSRGCSGCGTGAHAEDGAASKADSSLSPSLKDPLFLRKAGRALCDRRYGVGASGVIFLWPDNSVRVINQKGEDMHRPDDALLCAARYAYDSGRAFARAKGHPNSQALRFMLPRGEVLLDVLGAHEFRLALGAPFSMPGGIVIDPETPRPLETLEIDGIGTGMAAVHAREDTVIAFPRSGAELSWETCVRLVQKAFPDRRVQTIIAQAVTAETLSIKTHPLPESGACAAAAASLTAAACAGMTGMEALVLFTGRGVDSGSEEILSPDRGNSRRLGVQWDAKANELYVVGSGGYLFEGRFDLP</sequence>
<evidence type="ECO:0000313" key="2">
    <source>
        <dbReference type="Proteomes" id="UP001198163"/>
    </source>
</evidence>
<dbReference type="Proteomes" id="UP001198163">
    <property type="component" value="Unassembled WGS sequence"/>
</dbReference>
<dbReference type="RefSeq" id="WP_230756165.1">
    <property type="nucleotide sequence ID" value="NZ_JAINWA010000003.1"/>
</dbReference>
<evidence type="ECO:0000313" key="1">
    <source>
        <dbReference type="EMBL" id="MCD1655249.1"/>
    </source>
</evidence>
<name>A0AAE3EKN3_9SPIR</name>
<dbReference type="SUPFAM" id="SSF54506">
    <property type="entry name" value="Diaminopimelate epimerase-like"/>
    <property type="match status" value="1"/>
</dbReference>
<protein>
    <recommendedName>
        <fullName evidence="3">Diaminopimelate epimerase</fullName>
    </recommendedName>
</protein>
<dbReference type="Gene3D" id="3.10.310.10">
    <property type="entry name" value="Diaminopimelate Epimerase, Chain A, domain 1"/>
    <property type="match status" value="1"/>
</dbReference>